<keyword evidence="2" id="KW-1133">Transmembrane helix</keyword>
<dbReference type="GeneID" id="78820114"/>
<evidence type="ECO:0000313" key="4">
    <source>
        <dbReference type="EMBL" id="MFC7139849.1"/>
    </source>
</evidence>
<feature type="transmembrane region" description="Helical" evidence="2">
    <location>
        <begin position="189"/>
        <end position="209"/>
    </location>
</feature>
<keyword evidence="2" id="KW-0472">Membrane</keyword>
<dbReference type="AlphaFoldDB" id="A0ABD5Y272"/>
<evidence type="ECO:0000256" key="1">
    <source>
        <dbReference type="SAM" id="MobiDB-lite"/>
    </source>
</evidence>
<keyword evidence="2" id="KW-0812">Transmembrane</keyword>
<sequence>MRRSTGLLRERARTAASDAATVAAATIPPVRRRRVRAAAAVVAIAGLASLTLTRVALNSPIVLPAAASGQWFDFVSTAATVGPALGVLAVGVTADGWSRLGLVIAGVFGLLSAVAPAAQSPAVGAVIAGGWLTLTGRATAGLLAAAGADAERDVSAPSDGAAVSVVVGAVLLGGVTLSLFGAAGVRPALFRPTGTVLVLVGMAATPLGIRPGTVPLVVGGVAAVGTFWVSAAAPFTTGAVALIAGSVVGAPVALLAVALGGLTATITYGVLETAPDTAVVGVLLLAAGVPSSIPRALGAVLAVAFLAAIGPAVTAGRPPTSDDASTDESTATDGGST</sequence>
<gene>
    <name evidence="4" type="ORF">ACFQMA_08360</name>
</gene>
<feature type="transmembrane region" description="Helical" evidence="2">
    <location>
        <begin position="293"/>
        <end position="313"/>
    </location>
</feature>
<name>A0ABD5Y272_9EURY</name>
<feature type="transmembrane region" description="Helical" evidence="2">
    <location>
        <begin position="100"/>
        <end position="118"/>
    </location>
</feature>
<dbReference type="RefSeq" id="WP_274325417.1">
    <property type="nucleotide sequence ID" value="NZ_CP118158.1"/>
</dbReference>
<reference evidence="4 5" key="1">
    <citation type="journal article" date="2019" name="Int. J. Syst. Evol. Microbiol.">
        <title>The Global Catalogue of Microorganisms (GCM) 10K type strain sequencing project: providing services to taxonomists for standard genome sequencing and annotation.</title>
        <authorList>
            <consortium name="The Broad Institute Genomics Platform"/>
            <consortium name="The Broad Institute Genome Sequencing Center for Infectious Disease"/>
            <person name="Wu L."/>
            <person name="Ma J."/>
        </authorList>
    </citation>
    <scope>NUCLEOTIDE SEQUENCE [LARGE SCALE GENOMIC DNA]</scope>
    <source>
        <strain evidence="4 5">XZYJT29</strain>
    </source>
</reference>
<feature type="transmembrane region" description="Helical" evidence="2">
    <location>
        <begin position="69"/>
        <end position="93"/>
    </location>
</feature>
<feature type="region of interest" description="Disordered" evidence="1">
    <location>
        <begin position="315"/>
        <end position="337"/>
    </location>
</feature>
<feature type="transmembrane region" description="Helical" evidence="2">
    <location>
        <begin position="216"/>
        <end position="233"/>
    </location>
</feature>
<dbReference type="Proteomes" id="UP001596432">
    <property type="component" value="Unassembled WGS sequence"/>
</dbReference>
<dbReference type="InterPro" id="IPR058381">
    <property type="entry name" value="DUF8068"/>
</dbReference>
<feature type="transmembrane region" description="Helical" evidence="2">
    <location>
        <begin position="37"/>
        <end position="57"/>
    </location>
</feature>
<accession>A0ABD5Y272</accession>
<evidence type="ECO:0000256" key="2">
    <source>
        <dbReference type="SAM" id="Phobius"/>
    </source>
</evidence>
<feature type="compositionally biased region" description="Low complexity" evidence="1">
    <location>
        <begin position="321"/>
        <end position="337"/>
    </location>
</feature>
<dbReference type="Pfam" id="PF26265">
    <property type="entry name" value="DUF8068"/>
    <property type="match status" value="1"/>
</dbReference>
<evidence type="ECO:0000259" key="3">
    <source>
        <dbReference type="Pfam" id="PF26265"/>
    </source>
</evidence>
<comment type="caution">
    <text evidence="4">The sequence shown here is derived from an EMBL/GenBank/DDBJ whole genome shotgun (WGS) entry which is preliminary data.</text>
</comment>
<dbReference type="EMBL" id="JBHTAS010000001">
    <property type="protein sequence ID" value="MFC7139849.1"/>
    <property type="molecule type" value="Genomic_DNA"/>
</dbReference>
<feature type="domain" description="DUF8068" evidence="3">
    <location>
        <begin position="36"/>
        <end position="306"/>
    </location>
</feature>
<feature type="transmembrane region" description="Helical" evidence="2">
    <location>
        <begin position="239"/>
        <end position="259"/>
    </location>
</feature>
<proteinExistence type="predicted"/>
<feature type="transmembrane region" description="Helical" evidence="2">
    <location>
        <begin position="266"/>
        <end position="287"/>
    </location>
</feature>
<evidence type="ECO:0000313" key="5">
    <source>
        <dbReference type="Proteomes" id="UP001596432"/>
    </source>
</evidence>
<keyword evidence="5" id="KW-1185">Reference proteome</keyword>
<organism evidence="4 5">
    <name type="scientific">Halosimplex aquaticum</name>
    <dbReference type="NCBI Taxonomy" id="3026162"/>
    <lineage>
        <taxon>Archaea</taxon>
        <taxon>Methanobacteriati</taxon>
        <taxon>Methanobacteriota</taxon>
        <taxon>Stenosarchaea group</taxon>
        <taxon>Halobacteria</taxon>
        <taxon>Halobacteriales</taxon>
        <taxon>Haloarculaceae</taxon>
        <taxon>Halosimplex</taxon>
    </lineage>
</organism>
<feature type="transmembrane region" description="Helical" evidence="2">
    <location>
        <begin position="160"/>
        <end position="183"/>
    </location>
</feature>
<protein>
    <submittedName>
        <fullName evidence="4">Phosphate ABC transporter permease</fullName>
    </submittedName>
</protein>